<proteinExistence type="predicted"/>
<feature type="compositionally biased region" description="Pro residues" evidence="1">
    <location>
        <begin position="381"/>
        <end position="400"/>
    </location>
</feature>
<reference evidence="2 3" key="1">
    <citation type="submission" date="2020-08" db="EMBL/GenBank/DDBJ databases">
        <title>Whole genome shotgun sequence of Actinocatenispora thailandica NBRC 105041.</title>
        <authorList>
            <person name="Komaki H."/>
            <person name="Tamura T."/>
        </authorList>
    </citation>
    <scope>NUCLEOTIDE SEQUENCE [LARGE SCALE GENOMIC DNA]</scope>
    <source>
        <strain evidence="2 3">NBRC 105041</strain>
    </source>
</reference>
<feature type="region of interest" description="Disordered" evidence="1">
    <location>
        <begin position="370"/>
        <end position="400"/>
    </location>
</feature>
<feature type="compositionally biased region" description="Polar residues" evidence="1">
    <location>
        <begin position="138"/>
        <end position="147"/>
    </location>
</feature>
<evidence type="ECO:0000313" key="3">
    <source>
        <dbReference type="Proteomes" id="UP000611640"/>
    </source>
</evidence>
<dbReference type="AlphaFoldDB" id="A0A7R7DSN7"/>
<dbReference type="RefSeq" id="WP_203963342.1">
    <property type="nucleotide sequence ID" value="NZ_AP023355.1"/>
</dbReference>
<organism evidence="2 3">
    <name type="scientific">Actinocatenispora thailandica</name>
    <dbReference type="NCBI Taxonomy" id="227318"/>
    <lineage>
        <taxon>Bacteria</taxon>
        <taxon>Bacillati</taxon>
        <taxon>Actinomycetota</taxon>
        <taxon>Actinomycetes</taxon>
        <taxon>Micromonosporales</taxon>
        <taxon>Micromonosporaceae</taxon>
        <taxon>Actinocatenispora</taxon>
    </lineage>
</organism>
<sequence length="400" mass="42422">MEPFEKFKNAGNLENYMEPMVSNATDALRKGGITIRQYRPVATNWKGFGNHEAEGAPVAIKQTARTTHTMMVWAAVVTQYWGVQLHKFNDRVDEIVLNFNNFRPPAPSTPSHALGPQPSPTTHPTPHSTGGPGARAQSGESAPASSTVGPAYRAALNHAVSQWHSAYNEFVVAGRNLAKRMLSQGPTRRNVQLAIGSGAIPDPLDEWYDPVKNLWTGARNFVDPFLGDPSPSNFLGVFGWMGGAPGLMATAWYMHTYGIDIPGFGKTARPGSDPDAFARFKSLSKWLGPVSAGAAAATGAWTQWSDDSKYQPHMPWTEKAMRSIVRGGADAGAGFAGGLAGEAVGGPVAGAAVGGAATSVTDKVIDHFFDRGPEYQGAPSEPHPTPTPTTPKTPSPVGPP</sequence>
<gene>
    <name evidence="2" type="ORF">Athai_45800</name>
</gene>
<evidence type="ECO:0000313" key="2">
    <source>
        <dbReference type="EMBL" id="BCJ37077.1"/>
    </source>
</evidence>
<name>A0A7R7DSN7_9ACTN</name>
<evidence type="ECO:0000256" key="1">
    <source>
        <dbReference type="SAM" id="MobiDB-lite"/>
    </source>
</evidence>
<dbReference type="Proteomes" id="UP000611640">
    <property type="component" value="Chromosome"/>
</dbReference>
<protein>
    <submittedName>
        <fullName evidence="2">Uncharacterized protein</fullName>
    </submittedName>
</protein>
<accession>A0A7R7DSN7</accession>
<keyword evidence="3" id="KW-1185">Reference proteome</keyword>
<feature type="region of interest" description="Disordered" evidence="1">
    <location>
        <begin position="106"/>
        <end position="147"/>
    </location>
</feature>
<dbReference type="EMBL" id="AP023355">
    <property type="protein sequence ID" value="BCJ37077.1"/>
    <property type="molecule type" value="Genomic_DNA"/>
</dbReference>
<dbReference type="KEGG" id="atl:Athai_45800"/>